<dbReference type="InterPro" id="IPR050765">
    <property type="entry name" value="Riboflavin_Biosynth_HTPR"/>
</dbReference>
<dbReference type="Gene3D" id="3.40.430.10">
    <property type="entry name" value="Dihydrofolate Reductase, subunit A"/>
    <property type="match status" value="1"/>
</dbReference>
<comment type="caution">
    <text evidence="2">The sequence shown here is derived from an EMBL/GenBank/DDBJ whole genome shotgun (WGS) entry which is preliminary data.</text>
</comment>
<dbReference type="RefSeq" id="WP_344530328.1">
    <property type="nucleotide sequence ID" value="NZ_BAAAPE010000011.1"/>
</dbReference>
<evidence type="ECO:0000313" key="2">
    <source>
        <dbReference type="EMBL" id="GAA2082054.1"/>
    </source>
</evidence>
<evidence type="ECO:0000313" key="3">
    <source>
        <dbReference type="Proteomes" id="UP001500016"/>
    </source>
</evidence>
<dbReference type="Pfam" id="PF01872">
    <property type="entry name" value="RibD_C"/>
    <property type="match status" value="1"/>
</dbReference>
<proteinExistence type="predicted"/>
<name>A0ABP5HRA6_9ACTN</name>
<keyword evidence="3" id="KW-1185">Reference proteome</keyword>
<organism evidence="2 3">
    <name type="scientific">Streptomyces albiaxialis</name>
    <dbReference type="NCBI Taxonomy" id="329523"/>
    <lineage>
        <taxon>Bacteria</taxon>
        <taxon>Bacillati</taxon>
        <taxon>Actinomycetota</taxon>
        <taxon>Actinomycetes</taxon>
        <taxon>Kitasatosporales</taxon>
        <taxon>Streptomycetaceae</taxon>
        <taxon>Streptomyces</taxon>
    </lineage>
</organism>
<dbReference type="InterPro" id="IPR024072">
    <property type="entry name" value="DHFR-like_dom_sf"/>
</dbReference>
<dbReference type="PANTHER" id="PTHR38011">
    <property type="entry name" value="DIHYDROFOLATE REDUCTASE FAMILY PROTEIN (AFU_ORTHOLOGUE AFUA_8G06820)"/>
    <property type="match status" value="1"/>
</dbReference>
<gene>
    <name evidence="2" type="ORF">GCM10009801_41510</name>
</gene>
<dbReference type="Proteomes" id="UP001500016">
    <property type="component" value="Unassembled WGS sequence"/>
</dbReference>
<feature type="domain" description="Bacterial bifunctional deaminase-reductase C-terminal" evidence="1">
    <location>
        <begin position="17"/>
        <end position="175"/>
    </location>
</feature>
<dbReference type="InterPro" id="IPR002734">
    <property type="entry name" value="RibDG_C"/>
</dbReference>
<dbReference type="EMBL" id="BAAAPE010000011">
    <property type="protein sequence ID" value="GAA2082054.1"/>
    <property type="molecule type" value="Genomic_DNA"/>
</dbReference>
<evidence type="ECO:0000259" key="1">
    <source>
        <dbReference type="Pfam" id="PF01872"/>
    </source>
</evidence>
<reference evidence="3" key="1">
    <citation type="journal article" date="2019" name="Int. J. Syst. Evol. Microbiol.">
        <title>The Global Catalogue of Microorganisms (GCM) 10K type strain sequencing project: providing services to taxonomists for standard genome sequencing and annotation.</title>
        <authorList>
            <consortium name="The Broad Institute Genomics Platform"/>
            <consortium name="The Broad Institute Genome Sequencing Center for Infectious Disease"/>
            <person name="Wu L."/>
            <person name="Ma J."/>
        </authorList>
    </citation>
    <scope>NUCLEOTIDE SEQUENCE [LARGE SCALE GENOMIC DNA]</scope>
    <source>
        <strain evidence="3">JCM 15478</strain>
    </source>
</reference>
<dbReference type="PANTHER" id="PTHR38011:SF12">
    <property type="entry name" value="BIFUNCTIONAL DEAMINASE-REDUCTASE DOMAIN PROTEIN"/>
    <property type="match status" value="1"/>
</dbReference>
<protein>
    <submittedName>
        <fullName evidence="2">Dihydrofolate reductase family protein</fullName>
    </submittedName>
</protein>
<sequence length="190" mass="19734">MDNESGTGGGGGGGGGKVVVNRAMSLDGFIAGPGHAMDWVGEHMTSETFPEVVAATGAMLVGRGTYDVAQGMSDENTSYDGGPQFVLTHEPPVEPDPRVTFLTCGVEEAVATARAAAGGKDLEILGADLAAQCLRLGLVDEILVYVLPVLLGDGVRFSPPGEHQVDRIDLEPLATAQSGPVTMLRFRVRK</sequence>
<accession>A0ABP5HRA6</accession>
<dbReference type="SUPFAM" id="SSF53597">
    <property type="entry name" value="Dihydrofolate reductase-like"/>
    <property type="match status" value="1"/>
</dbReference>